<dbReference type="InterPro" id="IPR001675">
    <property type="entry name" value="Glyco_trans_29"/>
</dbReference>
<evidence type="ECO:0000256" key="10">
    <source>
        <dbReference type="ARBA" id="ARBA00023180"/>
    </source>
</evidence>
<reference evidence="12" key="1">
    <citation type="submission" date="2014-05" db="EMBL/GenBank/DDBJ databases">
        <title>The transcriptome of the halophilic microalga Tetraselmis sp. GSL018 isolated from the Great Salt Lake, Utah.</title>
        <authorList>
            <person name="Jinkerson R.E."/>
            <person name="D'Adamo S."/>
            <person name="Posewitz M.C."/>
        </authorList>
    </citation>
    <scope>NUCLEOTIDE SEQUENCE</scope>
    <source>
        <strain evidence="12">GSL018</strain>
    </source>
</reference>
<dbReference type="GO" id="GO:0008373">
    <property type="term" value="F:sialyltransferase activity"/>
    <property type="evidence" value="ECO:0007669"/>
    <property type="project" value="InterPro"/>
</dbReference>
<dbReference type="Gene3D" id="3.90.1480.20">
    <property type="entry name" value="Glycosyl transferase family 29"/>
    <property type="match status" value="1"/>
</dbReference>
<feature type="compositionally biased region" description="Low complexity" evidence="11">
    <location>
        <begin position="15"/>
        <end position="67"/>
    </location>
</feature>
<keyword evidence="7" id="KW-1133">Transmembrane helix</keyword>
<comment type="similarity">
    <text evidence="2">Belongs to the glycosyltransferase 29 family.</text>
</comment>
<keyword evidence="6" id="KW-0735">Signal-anchor</keyword>
<dbReference type="InterPro" id="IPR050943">
    <property type="entry name" value="Glycosyltr_29_Sialyltrsf"/>
</dbReference>
<name>A0A061RK72_9CHLO</name>
<evidence type="ECO:0000256" key="7">
    <source>
        <dbReference type="ARBA" id="ARBA00022989"/>
    </source>
</evidence>
<evidence type="ECO:0000256" key="9">
    <source>
        <dbReference type="ARBA" id="ARBA00023136"/>
    </source>
</evidence>
<keyword evidence="4" id="KW-0808">Transferase</keyword>
<keyword evidence="3" id="KW-0328">Glycosyltransferase</keyword>
<evidence type="ECO:0000256" key="4">
    <source>
        <dbReference type="ARBA" id="ARBA00022679"/>
    </source>
</evidence>
<dbReference type="CDD" id="cd19952">
    <property type="entry name" value="GT29"/>
    <property type="match status" value="1"/>
</dbReference>
<keyword evidence="8" id="KW-0333">Golgi apparatus</keyword>
<dbReference type="Pfam" id="PF00777">
    <property type="entry name" value="Glyco_transf_29"/>
    <property type="match status" value="1"/>
</dbReference>
<dbReference type="InterPro" id="IPR038578">
    <property type="entry name" value="GT29-like_sf"/>
</dbReference>
<comment type="subcellular location">
    <subcellularLocation>
        <location evidence="1">Golgi apparatus membrane</location>
        <topology evidence="1">Single-pass type II membrane protein</topology>
    </subcellularLocation>
</comment>
<gene>
    <name evidence="12" type="ORF">TSPGSL018_2646</name>
</gene>
<evidence type="ECO:0000256" key="5">
    <source>
        <dbReference type="ARBA" id="ARBA00022692"/>
    </source>
</evidence>
<keyword evidence="5" id="KW-0812">Transmembrane</keyword>
<dbReference type="PANTHER" id="PTHR11987:SF36">
    <property type="entry name" value="SIA-ALPHA-2,3-GAL-BETA-1,4-GLCNAC-R:ALPHA 2,8-SIALYLTRANSFERASE"/>
    <property type="match status" value="1"/>
</dbReference>
<accession>A0A061RK72</accession>
<evidence type="ECO:0000256" key="11">
    <source>
        <dbReference type="SAM" id="MobiDB-lite"/>
    </source>
</evidence>
<dbReference type="AlphaFoldDB" id="A0A061RK72"/>
<protein>
    <submittedName>
        <fullName evidence="12">Cazy family gt29</fullName>
    </submittedName>
</protein>
<dbReference type="PANTHER" id="PTHR11987">
    <property type="entry name" value="ALPHA-2,8-SIALYLTRANSFERASE"/>
    <property type="match status" value="1"/>
</dbReference>
<keyword evidence="10" id="KW-0325">Glycoprotein</keyword>
<evidence type="ECO:0000256" key="6">
    <source>
        <dbReference type="ARBA" id="ARBA00022968"/>
    </source>
</evidence>
<organism evidence="12">
    <name type="scientific">Tetraselmis sp. GSL018</name>
    <dbReference type="NCBI Taxonomy" id="582737"/>
    <lineage>
        <taxon>Eukaryota</taxon>
        <taxon>Viridiplantae</taxon>
        <taxon>Chlorophyta</taxon>
        <taxon>core chlorophytes</taxon>
        <taxon>Chlorodendrophyceae</taxon>
        <taxon>Chlorodendrales</taxon>
        <taxon>Chlorodendraceae</taxon>
        <taxon>Tetraselmis</taxon>
    </lineage>
</organism>
<dbReference type="EMBL" id="GBEZ01015017">
    <property type="protein sequence ID" value="JAC71109.1"/>
    <property type="molecule type" value="Transcribed_RNA"/>
</dbReference>
<evidence type="ECO:0000256" key="8">
    <source>
        <dbReference type="ARBA" id="ARBA00023034"/>
    </source>
</evidence>
<keyword evidence="9" id="KW-0472">Membrane</keyword>
<proteinExistence type="inferred from homology"/>
<evidence type="ECO:0000256" key="2">
    <source>
        <dbReference type="ARBA" id="ARBA00006003"/>
    </source>
</evidence>
<evidence type="ECO:0000256" key="1">
    <source>
        <dbReference type="ARBA" id="ARBA00004323"/>
    </source>
</evidence>
<feature type="region of interest" description="Disordered" evidence="11">
    <location>
        <begin position="15"/>
        <end position="78"/>
    </location>
</feature>
<dbReference type="GO" id="GO:0000139">
    <property type="term" value="C:Golgi membrane"/>
    <property type="evidence" value="ECO:0007669"/>
    <property type="project" value="UniProtKB-SubCell"/>
</dbReference>
<evidence type="ECO:0000256" key="3">
    <source>
        <dbReference type="ARBA" id="ARBA00022676"/>
    </source>
</evidence>
<evidence type="ECO:0000313" key="12">
    <source>
        <dbReference type="EMBL" id="JAC71109.1"/>
    </source>
</evidence>
<sequence>MRMCQLSCTNTATIQAQGAGTTRRHTSPASSSRTSPGSAPRASPSAGAAFAPPMASPSGAAAGSTSSLPTGDTGRRRAGARWETCAIVGNSGTLLLQEQGQEIDAHEMVLRINNAPILRRWQPHVGSRTTISFMNQHHGLLLSRGAAPRHPGSLLMLFESAHDEVRNKLLPSLKKRFRTAQLLSPAFLVRAYTSWFKLRAMVQERELKRAGAPLPKALLRRKPMSGFFAAVFAAQVCDRIDLYGFANWTKGGEGRGQPPYHYFDSAVGVTAVHSFRLALEVLQLMSQSLNMTIQ</sequence>